<evidence type="ECO:0000313" key="3">
    <source>
        <dbReference type="Proteomes" id="UP000221165"/>
    </source>
</evidence>
<feature type="domain" description="Tf2-1-like SH3-like" evidence="1">
    <location>
        <begin position="29"/>
        <end position="91"/>
    </location>
</feature>
<dbReference type="Proteomes" id="UP000221165">
    <property type="component" value="Unassembled WGS sequence"/>
</dbReference>
<dbReference type="GeneID" id="94432215"/>
<protein>
    <submittedName>
        <fullName evidence="2">Retrotransposon nucleocapsid related</fullName>
    </submittedName>
</protein>
<dbReference type="EMBL" id="MIGC01005116">
    <property type="protein sequence ID" value="PHJ17295.1"/>
    <property type="molecule type" value="Genomic_DNA"/>
</dbReference>
<comment type="caution">
    <text evidence="2">The sequence shown here is derived from an EMBL/GenBank/DDBJ whole genome shotgun (WGS) entry which is preliminary data.</text>
</comment>
<accession>A0A2C6KLD7</accession>
<evidence type="ECO:0000259" key="1">
    <source>
        <dbReference type="Pfam" id="PF24626"/>
    </source>
</evidence>
<dbReference type="AlphaFoldDB" id="A0A2C6KLD7"/>
<dbReference type="Pfam" id="PF24626">
    <property type="entry name" value="SH3_Tf2-1"/>
    <property type="match status" value="1"/>
</dbReference>
<feature type="non-terminal residue" evidence="2">
    <location>
        <position position="117"/>
    </location>
</feature>
<keyword evidence="3" id="KW-1185">Reference proteome</keyword>
<reference evidence="2 3" key="1">
    <citation type="journal article" date="2017" name="Int. J. Parasitol.">
        <title>The genome of the protozoan parasite Cystoisospora suis and a reverse vaccinology approach to identify vaccine candidates.</title>
        <authorList>
            <person name="Palmieri N."/>
            <person name="Shrestha A."/>
            <person name="Ruttkowski B."/>
            <person name="Beck T."/>
            <person name="Vogl C."/>
            <person name="Tomley F."/>
            <person name="Blake D.P."/>
            <person name="Joachim A."/>
        </authorList>
    </citation>
    <scope>NUCLEOTIDE SEQUENCE [LARGE SCALE GENOMIC DNA]</scope>
    <source>
        <strain evidence="2 3">Wien I</strain>
    </source>
</reference>
<proteinExistence type="predicted"/>
<gene>
    <name evidence="2" type="ORF">CSUI_008884</name>
</gene>
<dbReference type="VEuPathDB" id="ToxoDB:CSUI_008884"/>
<organism evidence="2 3">
    <name type="scientific">Cystoisospora suis</name>
    <dbReference type="NCBI Taxonomy" id="483139"/>
    <lineage>
        <taxon>Eukaryota</taxon>
        <taxon>Sar</taxon>
        <taxon>Alveolata</taxon>
        <taxon>Apicomplexa</taxon>
        <taxon>Conoidasida</taxon>
        <taxon>Coccidia</taxon>
        <taxon>Eucoccidiorida</taxon>
        <taxon>Eimeriorina</taxon>
        <taxon>Sarcocystidae</taxon>
        <taxon>Cystoisospora</taxon>
    </lineage>
</organism>
<name>A0A2C6KLD7_9APIC</name>
<evidence type="ECO:0000313" key="2">
    <source>
        <dbReference type="EMBL" id="PHJ17295.1"/>
    </source>
</evidence>
<dbReference type="RefSeq" id="XP_067919020.1">
    <property type="nucleotide sequence ID" value="XM_068069004.1"/>
</dbReference>
<sequence length="117" mass="13339">MAKTCLTKAQQVQKRNFDRGRQHEIFGVGDLVFVSSRLLRQQEKGERKLGHKWFGPFSISKRISDVAYVVDFPPSMRLHRTVNICFLRRCRVSSRYPRVLSQKGNSDSSHAAASTSG</sequence>
<dbReference type="OrthoDB" id="346468at2759"/>
<dbReference type="InterPro" id="IPR056924">
    <property type="entry name" value="SH3_Tf2-1"/>
</dbReference>